<evidence type="ECO:0000313" key="1">
    <source>
        <dbReference type="EMBL" id="GFH05546.1"/>
    </source>
</evidence>
<feature type="non-terminal residue" evidence="1">
    <location>
        <position position="1"/>
    </location>
</feature>
<feature type="non-terminal residue" evidence="1">
    <location>
        <position position="40"/>
    </location>
</feature>
<evidence type="ECO:0000313" key="2">
    <source>
        <dbReference type="Proteomes" id="UP000485058"/>
    </source>
</evidence>
<proteinExistence type="predicted"/>
<reference evidence="1 2" key="1">
    <citation type="submission" date="2020-02" db="EMBL/GenBank/DDBJ databases">
        <title>Draft genome sequence of Haematococcus lacustris strain NIES-144.</title>
        <authorList>
            <person name="Morimoto D."/>
            <person name="Nakagawa S."/>
            <person name="Yoshida T."/>
            <person name="Sawayama S."/>
        </authorList>
    </citation>
    <scope>NUCLEOTIDE SEQUENCE [LARGE SCALE GENOMIC DNA]</scope>
    <source>
        <strain evidence="1 2">NIES-144</strain>
    </source>
</reference>
<accession>A0A699YEN8</accession>
<dbReference type="EMBL" id="BLLF01000001">
    <property type="protein sequence ID" value="GFH05546.1"/>
    <property type="molecule type" value="Genomic_DNA"/>
</dbReference>
<dbReference type="AlphaFoldDB" id="A0A699YEN8"/>
<dbReference type="Proteomes" id="UP000485058">
    <property type="component" value="Unassembled WGS sequence"/>
</dbReference>
<sequence length="40" mass="4427">MSSSKAEVQRLRDVEQSLMGTVDGLQGDLDDLQAAHQRLQ</sequence>
<organism evidence="1 2">
    <name type="scientific">Haematococcus lacustris</name>
    <name type="common">Green alga</name>
    <name type="synonym">Haematococcus pluvialis</name>
    <dbReference type="NCBI Taxonomy" id="44745"/>
    <lineage>
        <taxon>Eukaryota</taxon>
        <taxon>Viridiplantae</taxon>
        <taxon>Chlorophyta</taxon>
        <taxon>core chlorophytes</taxon>
        <taxon>Chlorophyceae</taxon>
        <taxon>CS clade</taxon>
        <taxon>Chlamydomonadales</taxon>
        <taxon>Haematococcaceae</taxon>
        <taxon>Haematococcus</taxon>
    </lineage>
</organism>
<gene>
    <name evidence="1" type="ORF">HaLaN_00026</name>
</gene>
<name>A0A699YEN8_HAELA</name>
<keyword evidence="2" id="KW-1185">Reference proteome</keyword>
<protein>
    <submittedName>
        <fullName evidence="1">Uncharacterized protein</fullName>
    </submittedName>
</protein>
<comment type="caution">
    <text evidence="1">The sequence shown here is derived from an EMBL/GenBank/DDBJ whole genome shotgun (WGS) entry which is preliminary data.</text>
</comment>